<dbReference type="GO" id="GO:0005884">
    <property type="term" value="C:actin filament"/>
    <property type="evidence" value="ECO:0007669"/>
    <property type="project" value="TreeGrafter"/>
</dbReference>
<dbReference type="GO" id="GO:0005737">
    <property type="term" value="C:cytoplasm"/>
    <property type="evidence" value="ECO:0007669"/>
    <property type="project" value="UniProtKB-SubCell"/>
</dbReference>
<proteinExistence type="predicted"/>
<keyword evidence="2" id="KW-0963">Cytoplasm</keyword>
<dbReference type="GO" id="GO:0051015">
    <property type="term" value="F:actin filament binding"/>
    <property type="evidence" value="ECO:0007669"/>
    <property type="project" value="TreeGrafter"/>
</dbReference>
<dbReference type="GO" id="GO:0035556">
    <property type="term" value="P:intracellular signal transduction"/>
    <property type="evidence" value="ECO:0007669"/>
    <property type="project" value="InterPro"/>
</dbReference>
<protein>
    <submittedName>
        <fullName evidence="5">Rho-GAP domain-containing protein</fullName>
    </submittedName>
</protein>
<feature type="domain" description="Rho-GAP" evidence="3">
    <location>
        <begin position="1"/>
        <end position="75"/>
    </location>
</feature>
<evidence type="ECO:0000256" key="1">
    <source>
        <dbReference type="ARBA" id="ARBA00004496"/>
    </source>
</evidence>
<evidence type="ECO:0000256" key="2">
    <source>
        <dbReference type="ARBA" id="ARBA00022490"/>
    </source>
</evidence>
<dbReference type="AlphaFoldDB" id="A0A915KG22"/>
<sequence length="75" mass="8626">MIELFPKANRNVFDRLKYHLARVAHHLEVNRMSSQNLTVIFAPCLLKQPNAVKAQEQLEDVAKQTVYVGIVYGPY</sequence>
<dbReference type="Pfam" id="PF00620">
    <property type="entry name" value="RhoGAP"/>
    <property type="match status" value="1"/>
</dbReference>
<evidence type="ECO:0000313" key="5">
    <source>
        <dbReference type="WBParaSite" id="nRc.2.0.1.t37768-RA"/>
    </source>
</evidence>
<dbReference type="InterPro" id="IPR046987">
    <property type="entry name" value="Myo9"/>
</dbReference>
<dbReference type="OMA" id="TVIFAPC"/>
<reference evidence="5" key="1">
    <citation type="submission" date="2022-11" db="UniProtKB">
        <authorList>
            <consortium name="WormBaseParasite"/>
        </authorList>
    </citation>
    <scope>IDENTIFICATION</scope>
</reference>
<accession>A0A915KG22</accession>
<dbReference type="InterPro" id="IPR000198">
    <property type="entry name" value="RhoGAP_dom"/>
</dbReference>
<dbReference type="PANTHER" id="PTHR46184">
    <property type="entry name" value="UNCONVENTIONAL MYOSIN-IXB-LIKE PROTEIN"/>
    <property type="match status" value="1"/>
</dbReference>
<dbReference type="PROSITE" id="PS50238">
    <property type="entry name" value="RHOGAP"/>
    <property type="match status" value="1"/>
</dbReference>
<dbReference type="PANTHER" id="PTHR46184:SF5">
    <property type="entry name" value="UNCONVENTIONAL MYOSIN-IXA-LIKE"/>
    <property type="match status" value="1"/>
</dbReference>
<comment type="subcellular location">
    <subcellularLocation>
        <location evidence="1">Cytoplasm</location>
    </subcellularLocation>
</comment>
<dbReference type="GO" id="GO:0005096">
    <property type="term" value="F:GTPase activator activity"/>
    <property type="evidence" value="ECO:0007669"/>
    <property type="project" value="InterPro"/>
</dbReference>
<dbReference type="WBParaSite" id="nRc.2.0.1.t37768-RA">
    <property type="protein sequence ID" value="nRc.2.0.1.t37768-RA"/>
    <property type="gene ID" value="nRc.2.0.1.g37768"/>
</dbReference>
<evidence type="ECO:0000313" key="4">
    <source>
        <dbReference type="Proteomes" id="UP000887565"/>
    </source>
</evidence>
<dbReference type="GO" id="GO:0000146">
    <property type="term" value="F:microfilament motor activity"/>
    <property type="evidence" value="ECO:0007669"/>
    <property type="project" value="InterPro"/>
</dbReference>
<dbReference type="Gene3D" id="1.10.555.10">
    <property type="entry name" value="Rho GTPase activation protein"/>
    <property type="match status" value="1"/>
</dbReference>
<keyword evidence="4" id="KW-1185">Reference proteome</keyword>
<organism evidence="4 5">
    <name type="scientific">Romanomermis culicivorax</name>
    <name type="common">Nematode worm</name>
    <dbReference type="NCBI Taxonomy" id="13658"/>
    <lineage>
        <taxon>Eukaryota</taxon>
        <taxon>Metazoa</taxon>
        <taxon>Ecdysozoa</taxon>
        <taxon>Nematoda</taxon>
        <taxon>Enoplea</taxon>
        <taxon>Dorylaimia</taxon>
        <taxon>Mermithida</taxon>
        <taxon>Mermithoidea</taxon>
        <taxon>Mermithidae</taxon>
        <taxon>Romanomermis</taxon>
    </lineage>
</organism>
<name>A0A915KG22_ROMCU</name>
<dbReference type="Proteomes" id="UP000887565">
    <property type="component" value="Unplaced"/>
</dbReference>
<dbReference type="SUPFAM" id="SSF48350">
    <property type="entry name" value="GTPase activation domain, GAP"/>
    <property type="match status" value="1"/>
</dbReference>
<evidence type="ECO:0000259" key="3">
    <source>
        <dbReference type="PROSITE" id="PS50238"/>
    </source>
</evidence>
<dbReference type="InterPro" id="IPR008936">
    <property type="entry name" value="Rho_GTPase_activation_prot"/>
</dbReference>